<name>A0A066ZB37_9ACTN</name>
<feature type="compositionally biased region" description="Basic and acidic residues" evidence="1">
    <location>
        <begin position="34"/>
        <end position="44"/>
    </location>
</feature>
<dbReference type="AlphaFoldDB" id="A0A066ZB37"/>
<organism evidence="2 3">
    <name type="scientific">Kitasatospora cheerisanensis KCTC 2395</name>
    <dbReference type="NCBI Taxonomy" id="1348663"/>
    <lineage>
        <taxon>Bacteria</taxon>
        <taxon>Bacillati</taxon>
        <taxon>Actinomycetota</taxon>
        <taxon>Actinomycetes</taxon>
        <taxon>Kitasatosporales</taxon>
        <taxon>Streptomycetaceae</taxon>
        <taxon>Kitasatospora</taxon>
    </lineage>
</organism>
<feature type="region of interest" description="Disordered" evidence="1">
    <location>
        <begin position="14"/>
        <end position="44"/>
    </location>
</feature>
<sequence>MGVFAVHEGLLRGRGRWPAGPGRRTSHSPTRLTGRAERETGLLG</sequence>
<dbReference type="HOGENOM" id="CLU_3217431_0_0_11"/>
<evidence type="ECO:0000313" key="2">
    <source>
        <dbReference type="EMBL" id="KDN87531.1"/>
    </source>
</evidence>
<reference evidence="2 3" key="1">
    <citation type="submission" date="2014-05" db="EMBL/GenBank/DDBJ databases">
        <title>Draft Genome Sequence of Kitasatospora cheerisanensis KCTC 2395.</title>
        <authorList>
            <person name="Nam D.H."/>
        </authorList>
    </citation>
    <scope>NUCLEOTIDE SEQUENCE [LARGE SCALE GENOMIC DNA]</scope>
    <source>
        <strain evidence="2 3">KCTC 2395</strain>
    </source>
</reference>
<comment type="caution">
    <text evidence="2">The sequence shown here is derived from an EMBL/GenBank/DDBJ whole genome shotgun (WGS) entry which is preliminary data.</text>
</comment>
<proteinExistence type="predicted"/>
<evidence type="ECO:0000313" key="3">
    <source>
        <dbReference type="Proteomes" id="UP000027178"/>
    </source>
</evidence>
<evidence type="ECO:0000256" key="1">
    <source>
        <dbReference type="SAM" id="MobiDB-lite"/>
    </source>
</evidence>
<gene>
    <name evidence="2" type="ORF">KCH_07030</name>
</gene>
<accession>A0A066ZB37</accession>
<dbReference type="PATRIC" id="fig|1348663.4.peg.672"/>
<dbReference type="Proteomes" id="UP000027178">
    <property type="component" value="Unassembled WGS sequence"/>
</dbReference>
<protein>
    <submittedName>
        <fullName evidence="2">Uncharacterized protein</fullName>
    </submittedName>
</protein>
<keyword evidence="3" id="KW-1185">Reference proteome</keyword>
<dbReference type="EMBL" id="JNBY01000031">
    <property type="protein sequence ID" value="KDN87531.1"/>
    <property type="molecule type" value="Genomic_DNA"/>
</dbReference>